<evidence type="ECO:0000256" key="3">
    <source>
        <dbReference type="ARBA" id="ARBA00022723"/>
    </source>
</evidence>
<keyword evidence="6 7" id="KW-0503">Monooxygenase</keyword>
<organism evidence="8 9">
    <name type="scientific">Pseudonocardia ammonioxydans</name>
    <dbReference type="NCBI Taxonomy" id="260086"/>
    <lineage>
        <taxon>Bacteria</taxon>
        <taxon>Bacillati</taxon>
        <taxon>Actinomycetota</taxon>
        <taxon>Actinomycetes</taxon>
        <taxon>Pseudonocardiales</taxon>
        <taxon>Pseudonocardiaceae</taxon>
        <taxon>Pseudonocardia</taxon>
    </lineage>
</organism>
<dbReference type="CDD" id="cd11029">
    <property type="entry name" value="CYP107-like"/>
    <property type="match status" value="1"/>
</dbReference>
<evidence type="ECO:0000313" key="8">
    <source>
        <dbReference type="EMBL" id="SFN56312.1"/>
    </source>
</evidence>
<evidence type="ECO:0000256" key="2">
    <source>
        <dbReference type="ARBA" id="ARBA00022617"/>
    </source>
</evidence>
<keyword evidence="3 7" id="KW-0479">Metal-binding</keyword>
<dbReference type="RefSeq" id="WP_093344333.1">
    <property type="nucleotide sequence ID" value="NZ_FOUY01000016.1"/>
</dbReference>
<comment type="similarity">
    <text evidence="1 7">Belongs to the cytochrome P450 family.</text>
</comment>
<dbReference type="OrthoDB" id="5500002at2"/>
<proteinExistence type="inferred from homology"/>
<dbReference type="PROSITE" id="PS00086">
    <property type="entry name" value="CYTOCHROME_P450"/>
    <property type="match status" value="1"/>
</dbReference>
<dbReference type="GO" id="GO:0005506">
    <property type="term" value="F:iron ion binding"/>
    <property type="evidence" value="ECO:0007669"/>
    <property type="project" value="InterPro"/>
</dbReference>
<reference evidence="8 9" key="1">
    <citation type="submission" date="2016-10" db="EMBL/GenBank/DDBJ databases">
        <authorList>
            <person name="de Groot N.N."/>
        </authorList>
    </citation>
    <scope>NUCLEOTIDE SEQUENCE [LARGE SCALE GENOMIC DNA]</scope>
    <source>
        <strain evidence="8 9">CGMCC 4.1877</strain>
    </source>
</reference>
<dbReference type="InterPro" id="IPR017972">
    <property type="entry name" value="Cyt_P450_CS"/>
</dbReference>
<evidence type="ECO:0000256" key="1">
    <source>
        <dbReference type="ARBA" id="ARBA00010617"/>
    </source>
</evidence>
<keyword evidence="9" id="KW-1185">Reference proteome</keyword>
<dbReference type="SUPFAM" id="SSF48264">
    <property type="entry name" value="Cytochrome P450"/>
    <property type="match status" value="1"/>
</dbReference>
<keyword evidence="2 7" id="KW-0349">Heme</keyword>
<dbReference type="PANTHER" id="PTHR46696:SF1">
    <property type="entry name" value="CYTOCHROME P450 YJIB-RELATED"/>
    <property type="match status" value="1"/>
</dbReference>
<dbReference type="STRING" id="260086.SAMN05216207_1016133"/>
<keyword evidence="4 7" id="KW-0560">Oxidoreductase</keyword>
<keyword evidence="5 7" id="KW-0408">Iron</keyword>
<dbReference type="GO" id="GO:0004497">
    <property type="term" value="F:monooxygenase activity"/>
    <property type="evidence" value="ECO:0007669"/>
    <property type="project" value="UniProtKB-KW"/>
</dbReference>
<dbReference type="GO" id="GO:0020037">
    <property type="term" value="F:heme binding"/>
    <property type="evidence" value="ECO:0007669"/>
    <property type="project" value="InterPro"/>
</dbReference>
<dbReference type="Proteomes" id="UP000199614">
    <property type="component" value="Unassembled WGS sequence"/>
</dbReference>
<accession>A0A1I5A1F6</accession>
<evidence type="ECO:0000256" key="4">
    <source>
        <dbReference type="ARBA" id="ARBA00023002"/>
    </source>
</evidence>
<dbReference type="InterPro" id="IPR002397">
    <property type="entry name" value="Cyt_P450_B"/>
</dbReference>
<evidence type="ECO:0000256" key="6">
    <source>
        <dbReference type="ARBA" id="ARBA00023033"/>
    </source>
</evidence>
<dbReference type="Pfam" id="PF00067">
    <property type="entry name" value="p450"/>
    <property type="match status" value="1"/>
</dbReference>
<dbReference type="GO" id="GO:0016705">
    <property type="term" value="F:oxidoreductase activity, acting on paired donors, with incorporation or reduction of molecular oxygen"/>
    <property type="evidence" value="ECO:0007669"/>
    <property type="project" value="InterPro"/>
</dbReference>
<evidence type="ECO:0000256" key="5">
    <source>
        <dbReference type="ARBA" id="ARBA00023004"/>
    </source>
</evidence>
<protein>
    <submittedName>
        <fullName evidence="8">Cytochrome P450</fullName>
    </submittedName>
</protein>
<evidence type="ECO:0000256" key="7">
    <source>
        <dbReference type="RuleBase" id="RU000461"/>
    </source>
</evidence>
<dbReference type="Gene3D" id="1.10.630.10">
    <property type="entry name" value="Cytochrome P450"/>
    <property type="match status" value="1"/>
</dbReference>
<dbReference type="PRINTS" id="PR00359">
    <property type="entry name" value="BP450"/>
</dbReference>
<sequence length="421" mass="45420">MTIMDPYPTYAHLRTEAPVYRYTPDGMAGGDLWLVTRYADVRAALADPRLAKHPRHAPRRLLDLGVFTADGAGPAGVSMLFADPPDHTRLRRLVTRAFTRRRVAALRPRIEQITDTLLAEIAQAEIAQNGRAGIDLIAALAFPLPITVICELLGVPVADREDFREWSRALISPPLTDAGRAVREQAGRSLAGYIRDLIAVTRQVVVDAADDAAAADEQPDLVSALIVAADEHDQLSEDEIVGMINLLLVAGHETTVNLIGNGMLALLRHPDQAALLRARPELLPTAVEELLRYDSPVERATIRFATEDVDIGGTTVPAGSVVSLALASANHDPTRFRDGAHLDITRTDHGHVAFGHGIHHCLGAPLARLEGEIAIGALVRRFPDLTLAVPPDALRRQCGGPLSTLRGVAELPVRLSRGTGR</sequence>
<dbReference type="EMBL" id="FOUY01000016">
    <property type="protein sequence ID" value="SFN56312.1"/>
    <property type="molecule type" value="Genomic_DNA"/>
</dbReference>
<dbReference type="FunFam" id="1.10.630.10:FF:000018">
    <property type="entry name" value="Cytochrome P450 monooxygenase"/>
    <property type="match status" value="1"/>
</dbReference>
<dbReference type="InterPro" id="IPR001128">
    <property type="entry name" value="Cyt_P450"/>
</dbReference>
<gene>
    <name evidence="8" type="ORF">SAMN05216207_1016133</name>
</gene>
<dbReference type="InterPro" id="IPR036396">
    <property type="entry name" value="Cyt_P450_sf"/>
</dbReference>
<evidence type="ECO:0000313" key="9">
    <source>
        <dbReference type="Proteomes" id="UP000199614"/>
    </source>
</evidence>
<dbReference type="PANTHER" id="PTHR46696">
    <property type="entry name" value="P450, PUTATIVE (EUROFUNG)-RELATED"/>
    <property type="match status" value="1"/>
</dbReference>
<dbReference type="AlphaFoldDB" id="A0A1I5A1F6"/>
<name>A0A1I5A1F6_PSUAM</name>